<gene>
    <name evidence="1" type="ORF">KME25_18350</name>
</gene>
<comment type="caution">
    <text evidence="1">The sequence shown here is derived from an EMBL/GenBank/DDBJ whole genome shotgun (WGS) entry which is preliminary data.</text>
</comment>
<dbReference type="EMBL" id="JAHHIF010000024">
    <property type="protein sequence ID" value="MBW4546385.1"/>
    <property type="molecule type" value="Genomic_DNA"/>
</dbReference>
<dbReference type="Proteomes" id="UP000753908">
    <property type="component" value="Unassembled WGS sequence"/>
</dbReference>
<name>A0A951PLZ3_9CYAN</name>
<proteinExistence type="predicted"/>
<evidence type="ECO:0000313" key="2">
    <source>
        <dbReference type="Proteomes" id="UP000753908"/>
    </source>
</evidence>
<reference evidence="1" key="2">
    <citation type="journal article" date="2022" name="Microbiol. Resour. Announc.">
        <title>Metagenome Sequencing to Explore Phylogenomics of Terrestrial Cyanobacteria.</title>
        <authorList>
            <person name="Ward R.D."/>
            <person name="Stajich J.E."/>
            <person name="Johansen J.R."/>
            <person name="Huntemann M."/>
            <person name="Clum A."/>
            <person name="Foster B."/>
            <person name="Foster B."/>
            <person name="Roux S."/>
            <person name="Palaniappan K."/>
            <person name="Varghese N."/>
            <person name="Mukherjee S."/>
            <person name="Reddy T.B.K."/>
            <person name="Daum C."/>
            <person name="Copeland A."/>
            <person name="Chen I.A."/>
            <person name="Ivanova N.N."/>
            <person name="Kyrpides N.C."/>
            <person name="Shapiro N."/>
            <person name="Eloe-Fadrosh E.A."/>
            <person name="Pietrasiak N."/>
        </authorList>
    </citation>
    <scope>NUCLEOTIDE SEQUENCE</scope>
    <source>
        <strain evidence="1">CPER-KK1</strain>
    </source>
</reference>
<organism evidence="1 2">
    <name type="scientific">Symplocastrum torsivum CPER-KK1</name>
    <dbReference type="NCBI Taxonomy" id="450513"/>
    <lineage>
        <taxon>Bacteria</taxon>
        <taxon>Bacillati</taxon>
        <taxon>Cyanobacteriota</taxon>
        <taxon>Cyanophyceae</taxon>
        <taxon>Oscillatoriophycideae</taxon>
        <taxon>Oscillatoriales</taxon>
        <taxon>Microcoleaceae</taxon>
        <taxon>Symplocastrum</taxon>
    </lineage>
</organism>
<accession>A0A951PLZ3</accession>
<sequence length="72" mass="8589">MIPIDECEKLHPEQWVKVYEVLHEQCDYIITCQVHQLDCVFSGYKKIWWDGFVLEPTNEEGQLIPIEKALLR</sequence>
<dbReference type="AlphaFoldDB" id="A0A951PLZ3"/>
<evidence type="ECO:0000313" key="1">
    <source>
        <dbReference type="EMBL" id="MBW4546385.1"/>
    </source>
</evidence>
<protein>
    <submittedName>
        <fullName evidence="1">Uncharacterized protein</fullName>
    </submittedName>
</protein>
<reference evidence="1" key="1">
    <citation type="submission" date="2021-05" db="EMBL/GenBank/DDBJ databases">
        <authorList>
            <person name="Pietrasiak N."/>
            <person name="Ward R."/>
            <person name="Stajich J.E."/>
            <person name="Kurbessoian T."/>
        </authorList>
    </citation>
    <scope>NUCLEOTIDE SEQUENCE</scope>
    <source>
        <strain evidence="1">CPER-KK1</strain>
    </source>
</reference>